<dbReference type="SUPFAM" id="SSF52540">
    <property type="entry name" value="P-loop containing nucleoside triphosphate hydrolases"/>
    <property type="match status" value="1"/>
</dbReference>
<dbReference type="InterPro" id="IPR003439">
    <property type="entry name" value="ABC_transporter-like_ATP-bd"/>
</dbReference>
<sequence>MSSKPLVEAISIKKYYEVEHPRTGKNAFLKAVDDVSISIKQTETYGLVGESGSGKTTLGRILALLEKPTSGKLIYDGFDLSSTNKSLDYRKIRREIQIVFQDPYSSLHPRKKIVDIVGEPLLIHEKLSREQIENEVAKILEIVGLKQEHMYRYPHEFSGGQRQRIALARALILKPRFLVLDEPTSALDVSVQARILNLLKDIKDRTNITYLFISHNIAVIDYMSDRIGVMYLGKIVEEASRNDLIYRPLHPYTKYLLMSVPIPDPEKARAPNRKKLRLKGEIPSPIDPPKGCRFVTRCPFATDKCMREEPVLEETNGRRVACHYWEKIEKEFPIELSWSEF</sequence>
<organism evidence="6">
    <name type="scientific">Fervidicoccus fontis</name>
    <dbReference type="NCBI Taxonomy" id="683846"/>
    <lineage>
        <taxon>Archaea</taxon>
        <taxon>Thermoproteota</taxon>
        <taxon>Thermoprotei</taxon>
        <taxon>Fervidicoccales</taxon>
        <taxon>Fervidicoccaceae</taxon>
        <taxon>Fervidicoccus</taxon>
    </lineage>
</organism>
<evidence type="ECO:0000256" key="1">
    <source>
        <dbReference type="ARBA" id="ARBA00005417"/>
    </source>
</evidence>
<feature type="domain" description="ABC transporter" evidence="5">
    <location>
        <begin position="7"/>
        <end position="257"/>
    </location>
</feature>
<evidence type="ECO:0000259" key="5">
    <source>
        <dbReference type="PROSITE" id="PS50893"/>
    </source>
</evidence>
<dbReference type="GO" id="GO:0016887">
    <property type="term" value="F:ATP hydrolysis activity"/>
    <property type="evidence" value="ECO:0007669"/>
    <property type="project" value="InterPro"/>
</dbReference>
<evidence type="ECO:0000256" key="3">
    <source>
        <dbReference type="ARBA" id="ARBA00022741"/>
    </source>
</evidence>
<dbReference type="PROSITE" id="PS00211">
    <property type="entry name" value="ABC_TRANSPORTER_1"/>
    <property type="match status" value="1"/>
</dbReference>
<dbReference type="Gene3D" id="3.40.50.300">
    <property type="entry name" value="P-loop containing nucleotide triphosphate hydrolases"/>
    <property type="match status" value="1"/>
</dbReference>
<dbReference type="AlphaFoldDB" id="A0A7C1E108"/>
<dbReference type="NCBIfam" id="TIGR01727">
    <property type="entry name" value="oligo_HPY"/>
    <property type="match status" value="1"/>
</dbReference>
<dbReference type="PROSITE" id="PS50893">
    <property type="entry name" value="ABC_TRANSPORTER_2"/>
    <property type="match status" value="1"/>
</dbReference>
<evidence type="ECO:0000313" key="6">
    <source>
        <dbReference type="EMBL" id="HDS10239.1"/>
    </source>
</evidence>
<dbReference type="InterPro" id="IPR027417">
    <property type="entry name" value="P-loop_NTPase"/>
</dbReference>
<keyword evidence="4 6" id="KW-0067">ATP-binding</keyword>
<dbReference type="EMBL" id="DSDY01000042">
    <property type="protein sequence ID" value="HDS10239.1"/>
    <property type="molecule type" value="Genomic_DNA"/>
</dbReference>
<dbReference type="SMART" id="SM00382">
    <property type="entry name" value="AAA"/>
    <property type="match status" value="1"/>
</dbReference>
<dbReference type="PANTHER" id="PTHR43776">
    <property type="entry name" value="TRANSPORT ATP-BINDING PROTEIN"/>
    <property type="match status" value="1"/>
</dbReference>
<protein>
    <submittedName>
        <fullName evidence="6">ATP-binding cassette domain-containing protein</fullName>
    </submittedName>
</protein>
<dbReference type="InterPro" id="IPR013563">
    <property type="entry name" value="Oligopep_ABC_C"/>
</dbReference>
<dbReference type="InterPro" id="IPR003593">
    <property type="entry name" value="AAA+_ATPase"/>
</dbReference>
<dbReference type="GO" id="GO:0005524">
    <property type="term" value="F:ATP binding"/>
    <property type="evidence" value="ECO:0007669"/>
    <property type="project" value="UniProtKB-KW"/>
</dbReference>
<dbReference type="GO" id="GO:0015833">
    <property type="term" value="P:peptide transport"/>
    <property type="evidence" value="ECO:0007669"/>
    <property type="project" value="InterPro"/>
</dbReference>
<keyword evidence="3" id="KW-0547">Nucleotide-binding</keyword>
<dbReference type="Pfam" id="PF00005">
    <property type="entry name" value="ABC_tran"/>
    <property type="match status" value="1"/>
</dbReference>
<dbReference type="GO" id="GO:0055085">
    <property type="term" value="P:transmembrane transport"/>
    <property type="evidence" value="ECO:0007669"/>
    <property type="project" value="UniProtKB-ARBA"/>
</dbReference>
<dbReference type="FunFam" id="3.40.50.300:FF:000016">
    <property type="entry name" value="Oligopeptide ABC transporter ATP-binding component"/>
    <property type="match status" value="1"/>
</dbReference>
<gene>
    <name evidence="6" type="ORF">ENO04_01255</name>
</gene>
<name>A0A7C1E108_9CREN</name>
<dbReference type="Pfam" id="PF08352">
    <property type="entry name" value="oligo_HPY"/>
    <property type="match status" value="1"/>
</dbReference>
<comment type="similarity">
    <text evidence="1">Belongs to the ABC transporter superfamily.</text>
</comment>
<comment type="caution">
    <text evidence="6">The sequence shown here is derived from an EMBL/GenBank/DDBJ whole genome shotgun (WGS) entry which is preliminary data.</text>
</comment>
<dbReference type="InterPro" id="IPR017871">
    <property type="entry name" value="ABC_transporter-like_CS"/>
</dbReference>
<dbReference type="InterPro" id="IPR050319">
    <property type="entry name" value="ABC_transp_ATP-bind"/>
</dbReference>
<accession>A0A7C1E108</accession>
<dbReference type="PANTHER" id="PTHR43776:SF7">
    <property type="entry name" value="D,D-DIPEPTIDE TRANSPORT ATP-BINDING PROTEIN DDPF-RELATED"/>
    <property type="match status" value="1"/>
</dbReference>
<dbReference type="CDD" id="cd03257">
    <property type="entry name" value="ABC_NikE_OppD_transporters"/>
    <property type="match status" value="1"/>
</dbReference>
<proteinExistence type="inferred from homology"/>
<evidence type="ECO:0000256" key="2">
    <source>
        <dbReference type="ARBA" id="ARBA00022448"/>
    </source>
</evidence>
<evidence type="ECO:0000256" key="4">
    <source>
        <dbReference type="ARBA" id="ARBA00022840"/>
    </source>
</evidence>
<keyword evidence="2" id="KW-0813">Transport</keyword>
<reference evidence="6" key="1">
    <citation type="journal article" date="2020" name="mSystems">
        <title>Genome- and Community-Level Interaction Insights into Carbon Utilization and Element Cycling Functions of Hydrothermarchaeota in Hydrothermal Sediment.</title>
        <authorList>
            <person name="Zhou Z."/>
            <person name="Liu Y."/>
            <person name="Xu W."/>
            <person name="Pan J."/>
            <person name="Luo Z.H."/>
            <person name="Li M."/>
        </authorList>
    </citation>
    <scope>NUCLEOTIDE SEQUENCE [LARGE SCALE GENOMIC DNA]</scope>
    <source>
        <strain evidence="6">SpSt-123</strain>
    </source>
</reference>